<dbReference type="AlphaFoldDB" id="A0A6F8ZET8"/>
<evidence type="ECO:0000259" key="1">
    <source>
        <dbReference type="Pfam" id="PF10006"/>
    </source>
</evidence>
<keyword evidence="3" id="KW-1185">Reference proteome</keyword>
<organism evidence="2 3">
    <name type="scientific">Candidatus Hydrogenisulfobacillus filiaventi</name>
    <dbReference type="NCBI Taxonomy" id="2707344"/>
    <lineage>
        <taxon>Bacteria</taxon>
        <taxon>Bacillati</taxon>
        <taxon>Bacillota</taxon>
        <taxon>Clostridia</taxon>
        <taxon>Eubacteriales</taxon>
        <taxon>Clostridiales Family XVII. Incertae Sedis</taxon>
        <taxon>Candidatus Hydrogenisulfobacillus</taxon>
    </lineage>
</organism>
<dbReference type="EMBL" id="LR778114">
    <property type="protein sequence ID" value="CAB1128180.1"/>
    <property type="molecule type" value="Genomic_DNA"/>
</dbReference>
<dbReference type="Proteomes" id="UP000503399">
    <property type="component" value="Chromosome"/>
</dbReference>
<reference evidence="2 3" key="1">
    <citation type="submission" date="2020-02" db="EMBL/GenBank/DDBJ databases">
        <authorList>
            <person name="Hogendoorn C."/>
        </authorList>
    </citation>
    <scope>NUCLEOTIDE SEQUENCE [LARGE SCALE GENOMIC DNA]</scope>
    <source>
        <strain evidence="2">R501</strain>
    </source>
</reference>
<evidence type="ECO:0000313" key="3">
    <source>
        <dbReference type="Proteomes" id="UP000503399"/>
    </source>
</evidence>
<proteinExistence type="predicted"/>
<dbReference type="InterPro" id="IPR018720">
    <property type="entry name" value="DUF2249"/>
</dbReference>
<evidence type="ECO:0000313" key="2">
    <source>
        <dbReference type="EMBL" id="CAB1128180.1"/>
    </source>
</evidence>
<dbReference type="KEGG" id="hfv:R50_0674"/>
<accession>A0A6F8ZET8</accession>
<feature type="domain" description="DUF2249" evidence="1">
    <location>
        <begin position="8"/>
        <end position="69"/>
    </location>
</feature>
<protein>
    <recommendedName>
        <fullName evidence="1">DUF2249 domain-containing protein</fullName>
    </recommendedName>
</protein>
<dbReference type="InterPro" id="IPR036868">
    <property type="entry name" value="TusA-like_sf"/>
</dbReference>
<dbReference type="Pfam" id="PF10006">
    <property type="entry name" value="DUF2249"/>
    <property type="match status" value="1"/>
</dbReference>
<gene>
    <name evidence="2" type="ORF">R50_0674</name>
</gene>
<name>A0A6F8ZET8_9FIRM</name>
<sequence length="76" mass="8716">MSAAEPPVLDNRGLEPPQPFMRTLEVLDGWGPGPHRLTIINDREPLFLYPELEERGLRWTVDARPEGVYITIYTPD</sequence>
<dbReference type="SUPFAM" id="SSF64307">
    <property type="entry name" value="SirA-like"/>
    <property type="match status" value="1"/>
</dbReference>